<dbReference type="GO" id="GO:0016491">
    <property type="term" value="F:oxidoreductase activity"/>
    <property type="evidence" value="ECO:0007669"/>
    <property type="project" value="InterPro"/>
</dbReference>
<dbReference type="Pfam" id="PF00248">
    <property type="entry name" value="Aldo_ket_red"/>
    <property type="match status" value="1"/>
</dbReference>
<organism evidence="2">
    <name type="scientific">marine metagenome</name>
    <dbReference type="NCBI Taxonomy" id="408172"/>
    <lineage>
        <taxon>unclassified sequences</taxon>
        <taxon>metagenomes</taxon>
        <taxon>ecological metagenomes</taxon>
    </lineage>
</organism>
<sequence>MRYRTLGKTELKVSLLSFGSGGPSKLGQNTGLSGKEQNDLIKRVMDLGINFIDSSEGYGESEEILGKGLEGIPRGSYFLATKSMCRNRHGELRDPERFSAAIDRSLKRLGTDYIDIMQFHLLNKDDYDGVVDTLYPVMDKARTEGKIRFIGFSEQYKTEPDHRTVTHALKVDPDLWDTVMLKYGILNQYAAKEALPLAQKNNVGVINMAVIREKLPNPKL</sequence>
<evidence type="ECO:0000259" key="1">
    <source>
        <dbReference type="Pfam" id="PF00248"/>
    </source>
</evidence>
<evidence type="ECO:0000313" key="2">
    <source>
        <dbReference type="EMBL" id="SVA43074.1"/>
    </source>
</evidence>
<dbReference type="SUPFAM" id="SSF51430">
    <property type="entry name" value="NAD(P)-linked oxidoreductase"/>
    <property type="match status" value="1"/>
</dbReference>
<dbReference type="AlphaFoldDB" id="A0A381VS53"/>
<name>A0A381VS53_9ZZZZ</name>
<feature type="domain" description="NADP-dependent oxidoreductase" evidence="1">
    <location>
        <begin position="26"/>
        <end position="211"/>
    </location>
</feature>
<dbReference type="EMBL" id="UINC01009611">
    <property type="protein sequence ID" value="SVA43074.1"/>
    <property type="molecule type" value="Genomic_DNA"/>
</dbReference>
<protein>
    <recommendedName>
        <fullName evidence="1">NADP-dependent oxidoreductase domain-containing protein</fullName>
    </recommendedName>
</protein>
<reference evidence="2" key="1">
    <citation type="submission" date="2018-05" db="EMBL/GenBank/DDBJ databases">
        <authorList>
            <person name="Lanie J.A."/>
            <person name="Ng W.-L."/>
            <person name="Kazmierczak K.M."/>
            <person name="Andrzejewski T.M."/>
            <person name="Davidsen T.M."/>
            <person name="Wayne K.J."/>
            <person name="Tettelin H."/>
            <person name="Glass J.I."/>
            <person name="Rusch D."/>
            <person name="Podicherti R."/>
            <person name="Tsui H.-C.T."/>
            <person name="Winkler M.E."/>
        </authorList>
    </citation>
    <scope>NUCLEOTIDE SEQUENCE</scope>
</reference>
<dbReference type="GO" id="GO:0005829">
    <property type="term" value="C:cytosol"/>
    <property type="evidence" value="ECO:0007669"/>
    <property type="project" value="TreeGrafter"/>
</dbReference>
<dbReference type="Gene3D" id="3.20.20.100">
    <property type="entry name" value="NADP-dependent oxidoreductase domain"/>
    <property type="match status" value="1"/>
</dbReference>
<proteinExistence type="predicted"/>
<dbReference type="InterPro" id="IPR036812">
    <property type="entry name" value="NAD(P)_OxRdtase_dom_sf"/>
</dbReference>
<accession>A0A381VS53</accession>
<dbReference type="PANTHER" id="PTHR42686:SF1">
    <property type="entry name" value="GH17980P-RELATED"/>
    <property type="match status" value="1"/>
</dbReference>
<dbReference type="InterPro" id="IPR023210">
    <property type="entry name" value="NADP_OxRdtase_dom"/>
</dbReference>
<dbReference type="PANTHER" id="PTHR42686">
    <property type="entry name" value="GH17980P-RELATED"/>
    <property type="match status" value="1"/>
</dbReference>
<gene>
    <name evidence="2" type="ORF">METZ01_LOCUS95928</name>
</gene>
<dbReference type="InterPro" id="IPR020471">
    <property type="entry name" value="AKR"/>
</dbReference>